<protein>
    <submittedName>
        <fullName evidence="1">Uncharacterized protein</fullName>
    </submittedName>
</protein>
<keyword evidence="2" id="KW-1185">Reference proteome</keyword>
<sequence length="132" mass="14919">MTVANSNTDTVENLIAFDEAIVPLMGCPASEFDQFAVEHPDIYDITANLLVGLYCEFSIKDSVRVTKIAHLKPDRIIEDVKPLQSFAPVTSSIMTCRYWQDNNIDDLLDPCTKMNNLMTFMPTQGRKRPFEA</sequence>
<evidence type="ECO:0000313" key="2">
    <source>
        <dbReference type="Proteomes" id="UP000654370"/>
    </source>
</evidence>
<evidence type="ECO:0000313" key="1">
    <source>
        <dbReference type="EMBL" id="KAG2180308.1"/>
    </source>
</evidence>
<name>A0A8H7UHR4_MORIS</name>
<reference evidence="1" key="1">
    <citation type="submission" date="2020-12" db="EMBL/GenBank/DDBJ databases">
        <title>Metabolic potential, ecology and presence of endohyphal bacteria is reflected in genomic diversity of Mucoromycotina.</title>
        <authorList>
            <person name="Muszewska A."/>
            <person name="Okrasinska A."/>
            <person name="Steczkiewicz K."/>
            <person name="Drgas O."/>
            <person name="Orlowska M."/>
            <person name="Perlinska-Lenart U."/>
            <person name="Aleksandrzak-Piekarczyk T."/>
            <person name="Szatraj K."/>
            <person name="Zielenkiewicz U."/>
            <person name="Pilsyk S."/>
            <person name="Malc E."/>
            <person name="Mieczkowski P."/>
            <person name="Kruszewska J.S."/>
            <person name="Biernat P."/>
            <person name="Pawlowska J."/>
        </authorList>
    </citation>
    <scope>NUCLEOTIDE SEQUENCE</scope>
    <source>
        <strain evidence="1">WA0000067209</strain>
    </source>
</reference>
<comment type="caution">
    <text evidence="1">The sequence shown here is derived from an EMBL/GenBank/DDBJ whole genome shotgun (WGS) entry which is preliminary data.</text>
</comment>
<dbReference type="Proteomes" id="UP000654370">
    <property type="component" value="Unassembled WGS sequence"/>
</dbReference>
<dbReference type="OrthoDB" id="2365085at2759"/>
<gene>
    <name evidence="1" type="ORF">INT43_004097</name>
</gene>
<dbReference type="AlphaFoldDB" id="A0A8H7UHR4"/>
<proteinExistence type="predicted"/>
<dbReference type="EMBL" id="JAEPQZ010000006">
    <property type="protein sequence ID" value="KAG2180308.1"/>
    <property type="molecule type" value="Genomic_DNA"/>
</dbReference>
<accession>A0A8H7UHR4</accession>
<organism evidence="1 2">
    <name type="scientific">Mortierella isabellina</name>
    <name type="common">Filamentous fungus</name>
    <name type="synonym">Umbelopsis isabellina</name>
    <dbReference type="NCBI Taxonomy" id="91625"/>
    <lineage>
        <taxon>Eukaryota</taxon>
        <taxon>Fungi</taxon>
        <taxon>Fungi incertae sedis</taxon>
        <taxon>Mucoromycota</taxon>
        <taxon>Mucoromycotina</taxon>
        <taxon>Umbelopsidomycetes</taxon>
        <taxon>Umbelopsidales</taxon>
        <taxon>Umbelopsidaceae</taxon>
        <taxon>Umbelopsis</taxon>
    </lineage>
</organism>